<dbReference type="EMBL" id="JABFAC010000002">
    <property type="protein sequence ID" value="MBA0606448.1"/>
    <property type="molecule type" value="Genomic_DNA"/>
</dbReference>
<dbReference type="InterPro" id="IPR053151">
    <property type="entry name" value="RNase_H-like"/>
</dbReference>
<dbReference type="AlphaFoldDB" id="A0A7J8QY07"/>
<comment type="caution">
    <text evidence="1">The sequence shown here is derived from an EMBL/GenBank/DDBJ whole genome shotgun (WGS) entry which is preliminary data.</text>
</comment>
<reference evidence="1 2" key="1">
    <citation type="journal article" date="2019" name="Genome Biol. Evol.">
        <title>Insights into the evolution of the New World diploid cottons (Gossypium, subgenus Houzingenia) based on genome sequencing.</title>
        <authorList>
            <person name="Grover C.E."/>
            <person name="Arick M.A. 2nd"/>
            <person name="Thrash A."/>
            <person name="Conover J.L."/>
            <person name="Sanders W.S."/>
            <person name="Peterson D.G."/>
            <person name="Frelichowski J.E."/>
            <person name="Scheffler J.A."/>
            <person name="Scheffler B.E."/>
            <person name="Wendel J.F."/>
        </authorList>
    </citation>
    <scope>NUCLEOTIDE SEQUENCE [LARGE SCALE GENOMIC DNA]</scope>
    <source>
        <strain evidence="1">27</strain>
        <tissue evidence="1">Leaf</tissue>
    </source>
</reference>
<accession>A0A7J8QY07</accession>
<dbReference type="PANTHER" id="PTHR47723:SF19">
    <property type="entry name" value="POLYNUCLEOTIDYL TRANSFERASE, RIBONUCLEASE H-LIKE SUPERFAMILY PROTEIN"/>
    <property type="match status" value="1"/>
</dbReference>
<dbReference type="Proteomes" id="UP000593561">
    <property type="component" value="Unassembled WGS sequence"/>
</dbReference>
<evidence type="ECO:0000313" key="1">
    <source>
        <dbReference type="EMBL" id="MBA0606448.1"/>
    </source>
</evidence>
<name>A0A7J8QY07_GOSDV</name>
<protein>
    <recommendedName>
        <fullName evidence="3">RNase H type-1 domain-containing protein</fullName>
    </recommendedName>
</protein>
<feature type="non-terminal residue" evidence="1">
    <location>
        <position position="1"/>
    </location>
</feature>
<dbReference type="PANTHER" id="PTHR47723">
    <property type="entry name" value="OS05G0353850 PROTEIN"/>
    <property type="match status" value="1"/>
</dbReference>
<sequence>LYSANPCARKTIPEGQSHAQLQAKLIIGSVYIQMELLRSIMGMLSWGITRDQHGNWILVFNRRLGQCSVFNAELRGILDGLFLLQSRRRIQQILLQTSLWGFEHIPREENAEAYDIAKLAFDKNVGLQLFAACPLNISR</sequence>
<organism evidence="1 2">
    <name type="scientific">Gossypium davidsonii</name>
    <name type="common">Davidson's cotton</name>
    <name type="synonym">Gossypium klotzschianum subsp. davidsonii</name>
    <dbReference type="NCBI Taxonomy" id="34287"/>
    <lineage>
        <taxon>Eukaryota</taxon>
        <taxon>Viridiplantae</taxon>
        <taxon>Streptophyta</taxon>
        <taxon>Embryophyta</taxon>
        <taxon>Tracheophyta</taxon>
        <taxon>Spermatophyta</taxon>
        <taxon>Magnoliopsida</taxon>
        <taxon>eudicotyledons</taxon>
        <taxon>Gunneridae</taxon>
        <taxon>Pentapetalae</taxon>
        <taxon>rosids</taxon>
        <taxon>malvids</taxon>
        <taxon>Malvales</taxon>
        <taxon>Malvaceae</taxon>
        <taxon>Malvoideae</taxon>
        <taxon>Gossypium</taxon>
    </lineage>
</organism>
<evidence type="ECO:0008006" key="3">
    <source>
        <dbReference type="Google" id="ProtNLM"/>
    </source>
</evidence>
<keyword evidence="2" id="KW-1185">Reference proteome</keyword>
<proteinExistence type="predicted"/>
<evidence type="ECO:0000313" key="2">
    <source>
        <dbReference type="Proteomes" id="UP000593561"/>
    </source>
</evidence>
<gene>
    <name evidence="1" type="ORF">Godav_018903</name>
</gene>